<evidence type="ECO:0000256" key="6">
    <source>
        <dbReference type="ARBA" id="ARBA00023004"/>
    </source>
</evidence>
<evidence type="ECO:0000256" key="8">
    <source>
        <dbReference type="ARBA" id="ARBA00023134"/>
    </source>
</evidence>
<accession>D1CBE5</accession>
<dbReference type="PROSITE" id="PS51918">
    <property type="entry name" value="RADICAL_SAM"/>
    <property type="match status" value="1"/>
</dbReference>
<feature type="binding site" evidence="12">
    <location>
        <position position="76"/>
    </location>
    <ligand>
        <name>S-adenosyl-L-methionine</name>
        <dbReference type="ChEBI" id="CHEBI:59789"/>
    </ligand>
</feature>
<dbReference type="InterPro" id="IPR040064">
    <property type="entry name" value="MoaA-like"/>
</dbReference>
<dbReference type="UniPathway" id="UPA00344"/>
<feature type="binding site" evidence="12">
    <location>
        <position position="72"/>
    </location>
    <ligand>
        <name>GTP</name>
        <dbReference type="ChEBI" id="CHEBI:37565"/>
    </ligand>
</feature>
<feature type="binding site" evidence="12">
    <location>
        <begin position="267"/>
        <end position="269"/>
    </location>
    <ligand>
        <name>GTP</name>
        <dbReference type="ChEBI" id="CHEBI:37565"/>
    </ligand>
</feature>
<dbReference type="InterPro" id="IPR058240">
    <property type="entry name" value="rSAM_sf"/>
</dbReference>
<keyword evidence="10 12" id="KW-0456">Lyase</keyword>
<dbReference type="STRING" id="525904.Tter_1202"/>
<dbReference type="InterPro" id="IPR050105">
    <property type="entry name" value="MoCo_biosynth_MoaA/MoaC"/>
</dbReference>
<feature type="binding site" evidence="12">
    <location>
        <position position="265"/>
    </location>
    <ligand>
        <name>[4Fe-4S] cluster</name>
        <dbReference type="ChEBI" id="CHEBI:49883"/>
        <label>2</label>
        <note>4Fe-4S-substrate</note>
    </ligand>
</feature>
<feature type="binding site" evidence="12">
    <location>
        <position position="36"/>
    </location>
    <ligand>
        <name>[4Fe-4S] cluster</name>
        <dbReference type="ChEBI" id="CHEBI:49883"/>
        <label>1</label>
        <note>4Fe-4S-S-AdoMet</note>
    </ligand>
</feature>
<feature type="binding site" evidence="12">
    <location>
        <position position="127"/>
    </location>
    <ligand>
        <name>S-adenosyl-L-methionine</name>
        <dbReference type="ChEBI" id="CHEBI:59789"/>
    </ligand>
</feature>
<dbReference type="Proteomes" id="UP000000323">
    <property type="component" value="Chromosome 1"/>
</dbReference>
<evidence type="ECO:0000256" key="3">
    <source>
        <dbReference type="ARBA" id="ARBA00022691"/>
    </source>
</evidence>
<comment type="subunit">
    <text evidence="12">Monomer and homodimer.</text>
</comment>
<dbReference type="GO" id="GO:0006777">
    <property type="term" value="P:Mo-molybdopterin cofactor biosynthetic process"/>
    <property type="evidence" value="ECO:0007669"/>
    <property type="project" value="UniProtKB-UniRule"/>
</dbReference>
<evidence type="ECO:0000256" key="7">
    <source>
        <dbReference type="ARBA" id="ARBA00023014"/>
    </source>
</evidence>
<dbReference type="InterPro" id="IPR013785">
    <property type="entry name" value="Aldolase_TIM"/>
</dbReference>
<dbReference type="InterPro" id="IPR010505">
    <property type="entry name" value="MoaA_twitch"/>
</dbReference>
<keyword evidence="5 12" id="KW-0547">Nucleotide-binding</keyword>
<gene>
    <name evidence="12" type="primary">moaA</name>
    <name evidence="14" type="ordered locus">Tter_1202</name>
</gene>
<dbReference type="PROSITE" id="PS01305">
    <property type="entry name" value="MOAA_NIFB_PQQE"/>
    <property type="match status" value="1"/>
</dbReference>
<dbReference type="eggNOG" id="COG2896">
    <property type="taxonomic scope" value="Bacteria"/>
</dbReference>
<dbReference type="GO" id="GO:0046872">
    <property type="term" value="F:metal ion binding"/>
    <property type="evidence" value="ECO:0007669"/>
    <property type="project" value="UniProtKB-KW"/>
</dbReference>
<dbReference type="GO" id="GO:1904047">
    <property type="term" value="F:S-adenosyl-L-methionine binding"/>
    <property type="evidence" value="ECO:0007669"/>
    <property type="project" value="UniProtKB-UniRule"/>
</dbReference>
<dbReference type="KEGG" id="ttr:Tter_1202"/>
<dbReference type="GO" id="GO:0051539">
    <property type="term" value="F:4 iron, 4 sulfur cluster binding"/>
    <property type="evidence" value="ECO:0007669"/>
    <property type="project" value="UniProtKB-UniRule"/>
</dbReference>
<feature type="binding site" evidence="12">
    <location>
        <position position="262"/>
    </location>
    <ligand>
        <name>[4Fe-4S] cluster</name>
        <dbReference type="ChEBI" id="CHEBI:49883"/>
        <label>2</label>
        <note>4Fe-4S-substrate</note>
    </ligand>
</feature>
<dbReference type="InterPro" id="IPR013483">
    <property type="entry name" value="MoaA"/>
</dbReference>
<evidence type="ECO:0000256" key="4">
    <source>
        <dbReference type="ARBA" id="ARBA00022723"/>
    </source>
</evidence>
<dbReference type="CDD" id="cd01335">
    <property type="entry name" value="Radical_SAM"/>
    <property type="match status" value="1"/>
</dbReference>
<keyword evidence="8 12" id="KW-0342">GTP-binding</keyword>
<dbReference type="Pfam" id="PF06463">
    <property type="entry name" value="Mob_synth_C"/>
    <property type="match status" value="1"/>
</dbReference>
<evidence type="ECO:0000259" key="13">
    <source>
        <dbReference type="PROSITE" id="PS51918"/>
    </source>
</evidence>
<dbReference type="SFLD" id="SFLDG01383">
    <property type="entry name" value="cyclic_pyranopterin_phosphate"/>
    <property type="match status" value="1"/>
</dbReference>
<feature type="binding site" evidence="12">
    <location>
        <position position="279"/>
    </location>
    <ligand>
        <name>[4Fe-4S] cluster</name>
        <dbReference type="ChEBI" id="CHEBI:49883"/>
        <label>2</label>
        <note>4Fe-4S-substrate</note>
    </ligand>
</feature>
<dbReference type="EMBL" id="CP001825">
    <property type="protein sequence ID" value="ACZ42110.1"/>
    <property type="molecule type" value="Genomic_DNA"/>
</dbReference>
<dbReference type="GO" id="GO:0005525">
    <property type="term" value="F:GTP binding"/>
    <property type="evidence" value="ECO:0007669"/>
    <property type="project" value="UniProtKB-UniRule"/>
</dbReference>
<dbReference type="RefSeq" id="WP_012875145.1">
    <property type="nucleotide sequence ID" value="NC_013525.1"/>
</dbReference>
<evidence type="ECO:0000256" key="10">
    <source>
        <dbReference type="ARBA" id="ARBA00023239"/>
    </source>
</evidence>
<dbReference type="Gene3D" id="3.20.20.70">
    <property type="entry name" value="Aldolase class I"/>
    <property type="match status" value="1"/>
</dbReference>
<comment type="catalytic activity">
    <reaction evidence="11 12">
        <text>GTP + AH2 + S-adenosyl-L-methionine = (8S)-3',8-cyclo-7,8-dihydroguanosine 5'-triphosphate + 5'-deoxyadenosine + L-methionine + A + H(+)</text>
        <dbReference type="Rhea" id="RHEA:49576"/>
        <dbReference type="ChEBI" id="CHEBI:13193"/>
        <dbReference type="ChEBI" id="CHEBI:15378"/>
        <dbReference type="ChEBI" id="CHEBI:17319"/>
        <dbReference type="ChEBI" id="CHEBI:17499"/>
        <dbReference type="ChEBI" id="CHEBI:37565"/>
        <dbReference type="ChEBI" id="CHEBI:57844"/>
        <dbReference type="ChEBI" id="CHEBI:59789"/>
        <dbReference type="ChEBI" id="CHEBI:131766"/>
        <dbReference type="EC" id="4.1.99.22"/>
    </reaction>
</comment>
<keyword evidence="9 12" id="KW-0501">Molybdenum cofactor biosynthesis</keyword>
<comment type="similarity">
    <text evidence="12">Belongs to the radical SAM superfamily. MoaA family.</text>
</comment>
<comment type="function">
    <text evidence="12">Catalyzes the cyclization of GTP to (8S)-3',8-cyclo-7,8-dihydroguanosine 5'-triphosphate.</text>
</comment>
<feature type="binding site" evidence="12">
    <location>
        <position position="103"/>
    </location>
    <ligand>
        <name>GTP</name>
        <dbReference type="ChEBI" id="CHEBI:37565"/>
    </ligand>
</feature>
<organism evidence="14 15">
    <name type="scientific">Thermobaculum terrenum (strain ATCC BAA-798 / CCMEE 7001 / YNP1)</name>
    <dbReference type="NCBI Taxonomy" id="525904"/>
    <lineage>
        <taxon>Bacteria</taxon>
        <taxon>Bacillati</taxon>
        <taxon>Chloroflexota</taxon>
        <taxon>Chloroflexia</taxon>
        <taxon>Candidatus Thermobaculales</taxon>
        <taxon>Candidatus Thermobaculaceae</taxon>
        <taxon>Thermobaculum</taxon>
    </lineage>
</organism>
<dbReference type="PANTHER" id="PTHR22960">
    <property type="entry name" value="MOLYBDOPTERIN COFACTOR SYNTHESIS PROTEIN A"/>
    <property type="match status" value="1"/>
</dbReference>
<dbReference type="SFLD" id="SFLDG01067">
    <property type="entry name" value="SPASM/twitch_domain_containing"/>
    <property type="match status" value="1"/>
</dbReference>
<name>D1CBE5_THET1</name>
<evidence type="ECO:0000256" key="12">
    <source>
        <dbReference type="HAMAP-Rule" id="MF_01225"/>
    </source>
</evidence>
<dbReference type="InterPro" id="IPR000385">
    <property type="entry name" value="MoaA_NifB_PqqE_Fe-S-bd_CS"/>
</dbReference>
<feature type="binding site" evidence="12">
    <location>
        <position position="29"/>
    </location>
    <ligand>
        <name>[4Fe-4S] cluster</name>
        <dbReference type="ChEBI" id="CHEBI:49883"/>
        <label>1</label>
        <note>4Fe-4S-S-AdoMet</note>
    </ligand>
</feature>
<reference evidence="15" key="1">
    <citation type="journal article" date="2010" name="Stand. Genomic Sci.">
        <title>Complete genome sequence of 'Thermobaculum terrenum' type strain (YNP1).</title>
        <authorList>
            <person name="Kiss H."/>
            <person name="Cleland D."/>
            <person name="Lapidus A."/>
            <person name="Lucas S."/>
            <person name="Glavina Del Rio T."/>
            <person name="Nolan M."/>
            <person name="Tice H."/>
            <person name="Han C."/>
            <person name="Goodwin L."/>
            <person name="Pitluck S."/>
            <person name="Liolios K."/>
            <person name="Ivanova N."/>
            <person name="Mavromatis K."/>
            <person name="Ovchinnikova G."/>
            <person name="Pati A."/>
            <person name="Chen A."/>
            <person name="Palaniappan K."/>
            <person name="Land M."/>
            <person name="Hauser L."/>
            <person name="Chang Y."/>
            <person name="Jeffries C."/>
            <person name="Lu M."/>
            <person name="Brettin T."/>
            <person name="Detter J."/>
            <person name="Goker M."/>
            <person name="Tindall B."/>
            <person name="Beck B."/>
            <person name="McDermott T."/>
            <person name="Woyke T."/>
            <person name="Bristow J."/>
            <person name="Eisen J."/>
            <person name="Markowitz V."/>
            <person name="Hugenholtz P."/>
            <person name="Kyrpides N."/>
            <person name="Klenk H."/>
            <person name="Cheng J."/>
        </authorList>
    </citation>
    <scope>NUCLEOTIDE SEQUENCE [LARGE SCALE GENOMIC DNA]</scope>
    <source>
        <strain evidence="15">ATCC BAA-798 / YNP1</strain>
    </source>
</reference>
<dbReference type="EC" id="4.1.99.22" evidence="1 12"/>
<dbReference type="SMART" id="SM00729">
    <property type="entry name" value="Elp3"/>
    <property type="match status" value="1"/>
</dbReference>
<evidence type="ECO:0000256" key="5">
    <source>
        <dbReference type="ARBA" id="ARBA00022741"/>
    </source>
</evidence>
<feature type="binding site" evidence="12">
    <location>
        <position position="33"/>
    </location>
    <ligand>
        <name>[4Fe-4S] cluster</name>
        <dbReference type="ChEBI" id="CHEBI:49883"/>
        <label>1</label>
        <note>4Fe-4S-S-AdoMet</note>
    </ligand>
</feature>
<dbReference type="InterPro" id="IPR006638">
    <property type="entry name" value="Elp3/MiaA/NifB-like_rSAM"/>
</dbReference>
<feature type="binding site" evidence="12">
    <location>
        <position position="35"/>
    </location>
    <ligand>
        <name>S-adenosyl-L-methionine</name>
        <dbReference type="ChEBI" id="CHEBI:59789"/>
    </ligand>
</feature>
<keyword evidence="2 12" id="KW-0004">4Fe-4S</keyword>
<feature type="binding site" evidence="12">
    <location>
        <position position="165"/>
    </location>
    <ligand>
        <name>GTP</name>
        <dbReference type="ChEBI" id="CHEBI:37565"/>
    </ligand>
</feature>
<dbReference type="AlphaFoldDB" id="D1CBE5"/>
<dbReference type="CDD" id="cd21117">
    <property type="entry name" value="Twitch_MoaA"/>
    <property type="match status" value="1"/>
</dbReference>
<evidence type="ECO:0000313" key="14">
    <source>
        <dbReference type="EMBL" id="ACZ42110.1"/>
    </source>
</evidence>
<proteinExistence type="inferred from homology"/>
<dbReference type="SUPFAM" id="SSF102114">
    <property type="entry name" value="Radical SAM enzymes"/>
    <property type="match status" value="1"/>
</dbReference>
<evidence type="ECO:0000256" key="2">
    <source>
        <dbReference type="ARBA" id="ARBA00022485"/>
    </source>
</evidence>
<evidence type="ECO:0000256" key="11">
    <source>
        <dbReference type="ARBA" id="ARBA00048697"/>
    </source>
</evidence>
<sequence>MSFNHHPQKFIDSFGRHIEDLRISVIDKCNFRCTYCMPAEGLPWLKKSELLTFDEIERLVRISVERGIKSVRVTGGEPTVRAGLPELIHRLVNIPGLEDVSLTTNGFLLRKMAKDLAEAGLTRINVSLDTLVREKFQHITRRDHLSEVLAGLEELEKYPSIRPIKINTVAIRGFTEPEVLDFARLARRKPYVVRFIEFMPLDADQTWSPDKILTGREIFEMINAVYPLVPVDTDPSSTSRVYRFADGKGEIGFINPVSEPFCSTCNRIRITADGQLRTCLFSTWETDLRTPLRSGMSDDQIGEIMLQAIKKKEMKHKINEPGFVRASRTMSQIGG</sequence>
<dbReference type="SFLD" id="SFLDS00029">
    <property type="entry name" value="Radical_SAM"/>
    <property type="match status" value="1"/>
</dbReference>
<dbReference type="OrthoDB" id="9763993at2"/>
<feature type="binding site" evidence="12">
    <location>
        <position position="22"/>
    </location>
    <ligand>
        <name>GTP</name>
        <dbReference type="ChEBI" id="CHEBI:37565"/>
    </ligand>
</feature>
<keyword evidence="6 12" id="KW-0408">Iron</keyword>
<dbReference type="InterPro" id="IPR007197">
    <property type="entry name" value="rSAM"/>
</dbReference>
<protein>
    <recommendedName>
        <fullName evidence="1 12">GTP 3',8-cyclase</fullName>
        <ecNumber evidence="1 12">4.1.99.22</ecNumber>
    </recommendedName>
    <alternativeName>
        <fullName evidence="12">Molybdenum cofactor biosynthesis protein A</fullName>
    </alternativeName>
</protein>
<feature type="binding site" evidence="12">
    <location>
        <position position="199"/>
    </location>
    <ligand>
        <name>S-adenosyl-L-methionine</name>
        <dbReference type="ChEBI" id="CHEBI:59789"/>
    </ligand>
</feature>
<dbReference type="SFLD" id="SFLDG01386">
    <property type="entry name" value="main_SPASM_domain-containing"/>
    <property type="match status" value="1"/>
</dbReference>
<keyword evidence="3 12" id="KW-0949">S-adenosyl-L-methionine</keyword>
<evidence type="ECO:0000256" key="9">
    <source>
        <dbReference type="ARBA" id="ARBA00023150"/>
    </source>
</evidence>
<evidence type="ECO:0000313" key="15">
    <source>
        <dbReference type="Proteomes" id="UP000000323"/>
    </source>
</evidence>
<dbReference type="HAMAP" id="MF_01225_B">
    <property type="entry name" value="MoaA_B"/>
    <property type="match status" value="1"/>
</dbReference>
<dbReference type="PANTHER" id="PTHR22960:SF0">
    <property type="entry name" value="MOLYBDENUM COFACTOR BIOSYNTHESIS PROTEIN 1"/>
    <property type="match status" value="1"/>
</dbReference>
<dbReference type="NCBIfam" id="TIGR02666">
    <property type="entry name" value="moaA"/>
    <property type="match status" value="1"/>
</dbReference>
<comment type="pathway">
    <text evidence="12">Cofactor biosynthesis; molybdopterin biosynthesis.</text>
</comment>
<feature type="domain" description="Radical SAM core" evidence="13">
    <location>
        <begin position="13"/>
        <end position="228"/>
    </location>
</feature>
<comment type="cofactor">
    <cofactor evidence="12">
        <name>[4Fe-4S] cluster</name>
        <dbReference type="ChEBI" id="CHEBI:49883"/>
    </cofactor>
    <text evidence="12">Binds 2 [4Fe-4S] clusters. Binds 1 [4Fe-4S] cluster coordinated with 3 cysteines and an exchangeable S-adenosyl-L-methionine and 1 [4Fe-4S] cluster coordinated with 3 cysteines and the GTP-derived substrate.</text>
</comment>
<dbReference type="HOGENOM" id="CLU_009273_0_1_0"/>
<dbReference type="GO" id="GO:0061799">
    <property type="term" value="F:cyclic pyranopterin monophosphate synthase activity"/>
    <property type="evidence" value="ECO:0007669"/>
    <property type="project" value="TreeGrafter"/>
</dbReference>
<keyword evidence="4 12" id="KW-0479">Metal-binding</keyword>
<evidence type="ECO:0000256" key="1">
    <source>
        <dbReference type="ARBA" id="ARBA00012167"/>
    </source>
</evidence>
<keyword evidence="15" id="KW-1185">Reference proteome</keyword>
<dbReference type="Pfam" id="PF04055">
    <property type="entry name" value="Radical_SAM"/>
    <property type="match status" value="1"/>
</dbReference>
<keyword evidence="7 12" id="KW-0411">Iron-sulfur</keyword>
<dbReference type="GO" id="GO:0061798">
    <property type="term" value="F:GTP 3',8'-cyclase activity"/>
    <property type="evidence" value="ECO:0007669"/>
    <property type="project" value="UniProtKB-UniRule"/>
</dbReference>